<dbReference type="EMBL" id="WBMS02000049">
    <property type="protein sequence ID" value="MWA06348.1"/>
    <property type="molecule type" value="Genomic_DNA"/>
</dbReference>
<dbReference type="PANTHER" id="PTHR46082">
    <property type="entry name" value="ATP/GTP-BINDING PROTEIN-RELATED"/>
    <property type="match status" value="1"/>
</dbReference>
<dbReference type="Proteomes" id="UP000462055">
    <property type="component" value="Unassembled WGS sequence"/>
</dbReference>
<evidence type="ECO:0000259" key="2">
    <source>
        <dbReference type="Pfam" id="PF25000"/>
    </source>
</evidence>
<reference evidence="3" key="1">
    <citation type="submission" date="2019-12" db="EMBL/GenBank/DDBJ databases">
        <title>Actinomadura physcomitrii sp. nov., a novel actinomycete isolated from moss [Physcomitrium sphaericum (Ludw) Fuernr].</title>
        <authorList>
            <person name="Zhuang X."/>
        </authorList>
    </citation>
    <scope>NUCLEOTIDE SEQUENCE [LARGE SCALE GENOMIC DNA]</scope>
    <source>
        <strain evidence="3">LD22</strain>
    </source>
</reference>
<feature type="domain" description="NB-ARC" evidence="1">
    <location>
        <begin position="37"/>
        <end position="174"/>
    </location>
</feature>
<dbReference type="AlphaFoldDB" id="A0A6I4MJI0"/>
<proteinExistence type="predicted"/>
<dbReference type="InterPro" id="IPR002182">
    <property type="entry name" value="NB-ARC"/>
</dbReference>
<dbReference type="Pfam" id="PF13424">
    <property type="entry name" value="TPR_12"/>
    <property type="match status" value="4"/>
</dbReference>
<dbReference type="Gene3D" id="1.25.40.10">
    <property type="entry name" value="Tetratricopeptide repeat domain"/>
    <property type="match status" value="3"/>
</dbReference>
<organism evidence="3 4">
    <name type="scientific">Actinomadura physcomitrii</name>
    <dbReference type="NCBI Taxonomy" id="2650748"/>
    <lineage>
        <taxon>Bacteria</taxon>
        <taxon>Bacillati</taxon>
        <taxon>Actinomycetota</taxon>
        <taxon>Actinomycetes</taxon>
        <taxon>Streptosporangiales</taxon>
        <taxon>Thermomonosporaceae</taxon>
        <taxon>Actinomadura</taxon>
    </lineage>
</organism>
<dbReference type="SUPFAM" id="SSF52540">
    <property type="entry name" value="P-loop containing nucleoside triphosphate hydrolases"/>
    <property type="match status" value="1"/>
</dbReference>
<gene>
    <name evidence="3" type="ORF">F8568_039600</name>
</gene>
<protein>
    <submittedName>
        <fullName evidence="3">Tetratricopeptide repeat protein</fullName>
    </submittedName>
</protein>
<dbReference type="InterPro" id="IPR027417">
    <property type="entry name" value="P-loop_NTPase"/>
</dbReference>
<dbReference type="InterPro" id="IPR011990">
    <property type="entry name" value="TPR-like_helical_dom_sf"/>
</dbReference>
<keyword evidence="4" id="KW-1185">Reference proteome</keyword>
<evidence type="ECO:0000313" key="4">
    <source>
        <dbReference type="Proteomes" id="UP000462055"/>
    </source>
</evidence>
<comment type="caution">
    <text evidence="3">The sequence shown here is derived from an EMBL/GenBank/DDBJ whole genome shotgun (WGS) entry which is preliminary data.</text>
</comment>
<name>A0A6I4MJI0_9ACTN</name>
<dbReference type="InterPro" id="IPR053137">
    <property type="entry name" value="NLR-like"/>
</dbReference>
<dbReference type="Pfam" id="PF25000">
    <property type="entry name" value="DUF7779"/>
    <property type="match status" value="1"/>
</dbReference>
<dbReference type="SUPFAM" id="SSF48452">
    <property type="entry name" value="TPR-like"/>
    <property type="match status" value="3"/>
</dbReference>
<sequence>MWGKIPPRNKNFTGRVEHLARLRSNLTADVTAVVPHALHGMGGVGKTQMAVEYAYRTRGDYDLVWWVPADQPMLARSSLAALAPELGLPGASMTGIEDAANSVLGALRRGQPYDRWLLIFDNADQPEDINEMVPRGPGHVLITSRNHRWEGIVDTVSVDVFTREESVEFLGKRVPRSMTAEYADRLSAELGDLPLALEQAGALVNETGMTVNEYLELLHGKTSQLLLEGKPLDYPMSMTAAWSISVANLSQKVPEAVELLRCCAFFGPEPIPRDVFRPSDAALGTGLGTLLSDPIMLSRAIGELNRYALIRIDTVSRTIGVHRLIQALVRDELSEDEGRRVRADVHQLLVGALPDNPDEAVNWSGFENLVAHLEPTGVGDSRDPAVRGLALDMVRYLFLSGDLPSARHFVEQFIRRWTEISGEDDADVLRAYREQGNIIRDLGDYRSAYDLNQRTLAAMRTNGLPDEDVYPLINSVGADLRARGDFREALQHDTESLAAHEAAFGRSDARTLRVINNLALDYSLNSRFADAMQLYQEAYVAADRTGGAIGATFILGTWNGLARATRLNGEYGKACDLSEEALAYGRNLLGVEHPWTLRTSKDLAIAWRRFGELDRAQEVSRDVHARCVRLYGLDHPDTLAAAMSLANVMRNSGDEEEGLRLAADTVQRYRKVYGADHPYTLACTGNQALLLRVTSALAEARQLNRRALDRLVAQVGADHHYSLTVATNLASDHAALGQMEEARSLGEDTVVRLRRLVGEDHPMTLACAANLSADLKELGRTDDAAELFDDVRRRYERTLPLEHPDIDVFNSRRHLDLDFDPPPI</sequence>
<feature type="domain" description="DUF7779" evidence="2">
    <location>
        <begin position="251"/>
        <end position="337"/>
    </location>
</feature>
<dbReference type="Gene3D" id="3.40.50.300">
    <property type="entry name" value="P-loop containing nucleotide triphosphate hydrolases"/>
    <property type="match status" value="1"/>
</dbReference>
<dbReference type="Pfam" id="PF00931">
    <property type="entry name" value="NB-ARC"/>
    <property type="match status" value="1"/>
</dbReference>
<dbReference type="GO" id="GO:0043531">
    <property type="term" value="F:ADP binding"/>
    <property type="evidence" value="ECO:0007669"/>
    <property type="project" value="InterPro"/>
</dbReference>
<accession>A0A6I4MJI0</accession>
<dbReference type="PANTHER" id="PTHR46082:SF6">
    <property type="entry name" value="AAA+ ATPASE DOMAIN-CONTAINING PROTEIN-RELATED"/>
    <property type="match status" value="1"/>
</dbReference>
<dbReference type="NCBIfam" id="NF040586">
    <property type="entry name" value="FxSxx_TPR"/>
    <property type="match status" value="1"/>
</dbReference>
<evidence type="ECO:0000259" key="1">
    <source>
        <dbReference type="Pfam" id="PF00931"/>
    </source>
</evidence>
<evidence type="ECO:0000313" key="3">
    <source>
        <dbReference type="EMBL" id="MWA06348.1"/>
    </source>
</evidence>
<dbReference type="InterPro" id="IPR056681">
    <property type="entry name" value="DUF7779"/>
</dbReference>